<keyword evidence="2" id="KW-1185">Reference proteome</keyword>
<dbReference type="Proteomes" id="UP000183567">
    <property type="component" value="Unassembled WGS sequence"/>
</dbReference>
<protein>
    <submittedName>
        <fullName evidence="1">Uncharacterized protein</fullName>
    </submittedName>
</protein>
<reference evidence="1 2" key="1">
    <citation type="submission" date="2016-03" db="EMBL/GenBank/DDBJ databases">
        <title>Comparative genomics of the ectomycorrhizal sister species Rhizopogon vinicolor and Rhizopogon vesiculosus (Basidiomycota: Boletales) reveals a divergence of the mating type B locus.</title>
        <authorList>
            <person name="Mujic A.B."/>
            <person name="Kuo A."/>
            <person name="Tritt A."/>
            <person name="Lipzen A."/>
            <person name="Chen C."/>
            <person name="Johnson J."/>
            <person name="Sharma A."/>
            <person name="Barry K."/>
            <person name="Grigoriev I.V."/>
            <person name="Spatafora J.W."/>
        </authorList>
    </citation>
    <scope>NUCLEOTIDE SEQUENCE [LARGE SCALE GENOMIC DNA]</scope>
    <source>
        <strain evidence="1 2">AM-OR11-056</strain>
    </source>
</reference>
<dbReference type="AlphaFoldDB" id="A0A1J8QTH2"/>
<comment type="caution">
    <text evidence="1">The sequence shown here is derived from an EMBL/GenBank/DDBJ whole genome shotgun (WGS) entry which is preliminary data.</text>
</comment>
<organism evidence="1 2">
    <name type="scientific">Rhizopogon vesiculosus</name>
    <dbReference type="NCBI Taxonomy" id="180088"/>
    <lineage>
        <taxon>Eukaryota</taxon>
        <taxon>Fungi</taxon>
        <taxon>Dikarya</taxon>
        <taxon>Basidiomycota</taxon>
        <taxon>Agaricomycotina</taxon>
        <taxon>Agaricomycetes</taxon>
        <taxon>Agaricomycetidae</taxon>
        <taxon>Boletales</taxon>
        <taxon>Suillineae</taxon>
        <taxon>Rhizopogonaceae</taxon>
        <taxon>Rhizopogon</taxon>
    </lineage>
</organism>
<accession>A0A1J8QTH2</accession>
<name>A0A1J8QTH2_9AGAM</name>
<feature type="non-terminal residue" evidence="1">
    <location>
        <position position="42"/>
    </location>
</feature>
<proteinExistence type="predicted"/>
<sequence length="42" mass="4744">MRSRRFIGAYKHGLNGAQAAWAVKKYRGHQVLPEGLMTSNSR</sequence>
<dbReference type="OrthoDB" id="2416294at2759"/>
<evidence type="ECO:0000313" key="2">
    <source>
        <dbReference type="Proteomes" id="UP000183567"/>
    </source>
</evidence>
<gene>
    <name evidence="1" type="ORF">AZE42_13770</name>
</gene>
<dbReference type="EMBL" id="LVVM01002421">
    <property type="protein sequence ID" value="OJA16705.1"/>
    <property type="molecule type" value="Genomic_DNA"/>
</dbReference>
<evidence type="ECO:0000313" key="1">
    <source>
        <dbReference type="EMBL" id="OJA16705.1"/>
    </source>
</evidence>